<keyword evidence="3" id="KW-1185">Reference proteome</keyword>
<dbReference type="STRING" id="231916.A0A409VYN5"/>
<dbReference type="InParanoid" id="A0A409VYN5"/>
<feature type="compositionally biased region" description="Low complexity" evidence="1">
    <location>
        <begin position="150"/>
        <end position="159"/>
    </location>
</feature>
<protein>
    <submittedName>
        <fullName evidence="2">Uncharacterized protein</fullName>
    </submittedName>
</protein>
<dbReference type="OrthoDB" id="2965483at2759"/>
<evidence type="ECO:0000313" key="2">
    <source>
        <dbReference type="EMBL" id="PPQ71382.1"/>
    </source>
</evidence>
<dbReference type="Proteomes" id="UP000284706">
    <property type="component" value="Unassembled WGS sequence"/>
</dbReference>
<dbReference type="AlphaFoldDB" id="A0A409VYN5"/>
<organism evidence="2 3">
    <name type="scientific">Gymnopilus dilepis</name>
    <dbReference type="NCBI Taxonomy" id="231916"/>
    <lineage>
        <taxon>Eukaryota</taxon>
        <taxon>Fungi</taxon>
        <taxon>Dikarya</taxon>
        <taxon>Basidiomycota</taxon>
        <taxon>Agaricomycotina</taxon>
        <taxon>Agaricomycetes</taxon>
        <taxon>Agaricomycetidae</taxon>
        <taxon>Agaricales</taxon>
        <taxon>Agaricineae</taxon>
        <taxon>Hymenogastraceae</taxon>
        <taxon>Gymnopilus</taxon>
    </lineage>
</organism>
<feature type="compositionally biased region" description="Low complexity" evidence="1">
    <location>
        <begin position="171"/>
        <end position="189"/>
    </location>
</feature>
<feature type="region of interest" description="Disordered" evidence="1">
    <location>
        <begin position="139"/>
        <end position="196"/>
    </location>
</feature>
<accession>A0A409VYN5</accession>
<comment type="caution">
    <text evidence="2">The sequence shown here is derived from an EMBL/GenBank/DDBJ whole genome shotgun (WGS) entry which is preliminary data.</text>
</comment>
<reference evidence="2 3" key="1">
    <citation type="journal article" date="2018" name="Evol. Lett.">
        <title>Horizontal gene cluster transfer increased hallucinogenic mushroom diversity.</title>
        <authorList>
            <person name="Reynolds H.T."/>
            <person name="Vijayakumar V."/>
            <person name="Gluck-Thaler E."/>
            <person name="Korotkin H.B."/>
            <person name="Matheny P.B."/>
            <person name="Slot J.C."/>
        </authorList>
    </citation>
    <scope>NUCLEOTIDE SEQUENCE [LARGE SCALE GENOMIC DNA]</scope>
    <source>
        <strain evidence="2 3">SRW20</strain>
    </source>
</reference>
<dbReference type="Gene3D" id="1.20.58.80">
    <property type="entry name" value="Phosphotransferase system, lactose/cellobiose-type IIA subunit"/>
    <property type="match status" value="2"/>
</dbReference>
<feature type="region of interest" description="Disordered" evidence="1">
    <location>
        <begin position="425"/>
        <end position="449"/>
    </location>
</feature>
<sequence length="474" mass="53476">MDSTEQKSLSLAPRIFGSDLSASLGELAKEALNGLWDERRGFKHYLRAVRRHWKDGQKYARHGDLDEAYKQLLRAAILALEKLPQHRHYLVWLNCDQRYALHLVRTSSIRSNPQHMMWSYQRDLQVVPSVDDGIFRGPPRNTGLEHTRTPTRQRSVVQVTRRHDGQGVVRPIGPISISSSSQDSKGGAPRLASSAWPHPGQLMATLTFDHGEPNSSCNQNSCHLSTEFEIACRHWDDGKERAQRGDLEGAFVRLASAATMMLEKLLLHQVHQRTSNNDGVEQNSLSQIEVNLLDNLGAFKSILDSRYSQWVYGNPESSNHKVMSDGKFETFNEVQSSSPASCGGTKKEEPTNQGMIVQQQSAGKEKDEIAEVTKEDVWSYIAVASVQTETHRPEKVVSALTAMLRRHPPITPLSERKKHMRPSRLGIRPLLPDTDCITSPNRDDYSAPYSRTTSTDYGMYARRMAFSYSREILS</sequence>
<dbReference type="EMBL" id="NHYE01005505">
    <property type="protein sequence ID" value="PPQ71382.1"/>
    <property type="molecule type" value="Genomic_DNA"/>
</dbReference>
<evidence type="ECO:0000313" key="3">
    <source>
        <dbReference type="Proteomes" id="UP000284706"/>
    </source>
</evidence>
<evidence type="ECO:0000256" key="1">
    <source>
        <dbReference type="SAM" id="MobiDB-lite"/>
    </source>
</evidence>
<gene>
    <name evidence="2" type="ORF">CVT26_006284</name>
</gene>
<proteinExistence type="predicted"/>
<name>A0A409VYN5_9AGAR</name>